<dbReference type="EMBL" id="JANPWB010000016">
    <property type="protein sequence ID" value="KAJ1082398.1"/>
    <property type="molecule type" value="Genomic_DNA"/>
</dbReference>
<evidence type="ECO:0000313" key="3">
    <source>
        <dbReference type="Proteomes" id="UP001066276"/>
    </source>
</evidence>
<dbReference type="Proteomes" id="UP001066276">
    <property type="component" value="Chromosome 12"/>
</dbReference>
<evidence type="ECO:0000313" key="2">
    <source>
        <dbReference type="EMBL" id="KAJ1082398.1"/>
    </source>
</evidence>
<evidence type="ECO:0000256" key="1">
    <source>
        <dbReference type="SAM" id="MobiDB-lite"/>
    </source>
</evidence>
<keyword evidence="3" id="KW-1185">Reference proteome</keyword>
<comment type="caution">
    <text evidence="2">The sequence shown here is derived from an EMBL/GenBank/DDBJ whole genome shotgun (WGS) entry which is preliminary data.</text>
</comment>
<sequence>MLQRSSKGFQTIAGRIESLALSRSLPACLISKRAPGEMSECGRASIEDAQLGKAVRVRASSRRPKPAESLQPPEKKSLSRANDPTHSRSHSTE</sequence>
<name>A0AAV7KZB2_PLEWA</name>
<proteinExistence type="predicted"/>
<feature type="region of interest" description="Disordered" evidence="1">
    <location>
        <begin position="34"/>
        <end position="93"/>
    </location>
</feature>
<dbReference type="AlphaFoldDB" id="A0AAV7KZB2"/>
<gene>
    <name evidence="2" type="ORF">NDU88_002566</name>
</gene>
<accession>A0AAV7KZB2</accession>
<reference evidence="2" key="1">
    <citation type="journal article" date="2022" name="bioRxiv">
        <title>Sequencing and chromosome-scale assembly of the giantPleurodeles waltlgenome.</title>
        <authorList>
            <person name="Brown T."/>
            <person name="Elewa A."/>
            <person name="Iarovenko S."/>
            <person name="Subramanian E."/>
            <person name="Araus A.J."/>
            <person name="Petzold A."/>
            <person name="Susuki M."/>
            <person name="Suzuki K.-i.T."/>
            <person name="Hayashi T."/>
            <person name="Toyoda A."/>
            <person name="Oliveira C."/>
            <person name="Osipova E."/>
            <person name="Leigh N.D."/>
            <person name="Simon A."/>
            <person name="Yun M.H."/>
        </authorList>
    </citation>
    <scope>NUCLEOTIDE SEQUENCE</scope>
    <source>
        <strain evidence="2">20211129_DDA</strain>
        <tissue evidence="2">Liver</tissue>
    </source>
</reference>
<feature type="compositionally biased region" description="Basic residues" evidence="1">
    <location>
        <begin position="55"/>
        <end position="64"/>
    </location>
</feature>
<organism evidence="2 3">
    <name type="scientific">Pleurodeles waltl</name>
    <name type="common">Iberian ribbed newt</name>
    <dbReference type="NCBI Taxonomy" id="8319"/>
    <lineage>
        <taxon>Eukaryota</taxon>
        <taxon>Metazoa</taxon>
        <taxon>Chordata</taxon>
        <taxon>Craniata</taxon>
        <taxon>Vertebrata</taxon>
        <taxon>Euteleostomi</taxon>
        <taxon>Amphibia</taxon>
        <taxon>Batrachia</taxon>
        <taxon>Caudata</taxon>
        <taxon>Salamandroidea</taxon>
        <taxon>Salamandridae</taxon>
        <taxon>Pleurodelinae</taxon>
        <taxon>Pleurodeles</taxon>
    </lineage>
</organism>
<feature type="compositionally biased region" description="Basic and acidic residues" evidence="1">
    <location>
        <begin position="73"/>
        <end position="93"/>
    </location>
</feature>
<protein>
    <submittedName>
        <fullName evidence="2">Uncharacterized protein</fullName>
    </submittedName>
</protein>